<comment type="caution">
    <text evidence="4">The sequence shown here is derived from an EMBL/GenBank/DDBJ whole genome shotgun (WGS) entry which is preliminary data.</text>
</comment>
<sequence>MQPPTHAMSLIAPTSLAGITTEEIQKCLDENKQLILAILDNRNLGKLAECAQYQSQLQKNLLYLAAIADSQSPTSTVHPQGNPFGQQAPVFSSSSSLPFNPQQTHHQP</sequence>
<evidence type="ECO:0000313" key="4">
    <source>
        <dbReference type="EMBL" id="KAL0903135.1"/>
    </source>
</evidence>
<dbReference type="Proteomes" id="UP001552299">
    <property type="component" value="Unassembled WGS sequence"/>
</dbReference>
<feature type="domain" description="SS18 N-terminal" evidence="3">
    <location>
        <begin position="19"/>
        <end position="75"/>
    </location>
</feature>
<keyword evidence="5" id="KW-1185">Reference proteome</keyword>
<feature type="region of interest" description="Disordered" evidence="2">
    <location>
        <begin position="72"/>
        <end position="108"/>
    </location>
</feature>
<evidence type="ECO:0000256" key="1">
    <source>
        <dbReference type="ARBA" id="ARBA00007945"/>
    </source>
</evidence>
<dbReference type="EMBL" id="JANQDX010000020">
    <property type="protein sequence ID" value="KAL0903135.1"/>
    <property type="molecule type" value="Genomic_DNA"/>
</dbReference>
<proteinExistence type="inferred from homology"/>
<dbReference type="AlphaFoldDB" id="A0ABD0TTZ2"/>
<dbReference type="Pfam" id="PF05030">
    <property type="entry name" value="SSXT"/>
    <property type="match status" value="1"/>
</dbReference>
<reference evidence="4 5" key="1">
    <citation type="journal article" date="2024" name="Plant Biotechnol. J.">
        <title>Dendrobium thyrsiflorum genome and its molecular insights into genes involved in important horticultural traits.</title>
        <authorList>
            <person name="Chen B."/>
            <person name="Wang J.Y."/>
            <person name="Zheng P.J."/>
            <person name="Li K.L."/>
            <person name="Liang Y.M."/>
            <person name="Chen X.F."/>
            <person name="Zhang C."/>
            <person name="Zhao X."/>
            <person name="He X."/>
            <person name="Zhang G.Q."/>
            <person name="Liu Z.J."/>
            <person name="Xu Q."/>
        </authorList>
    </citation>
    <scope>NUCLEOTIDE SEQUENCE [LARGE SCALE GENOMIC DNA]</scope>
    <source>
        <strain evidence="4">GZMU011</strain>
    </source>
</reference>
<evidence type="ECO:0000259" key="3">
    <source>
        <dbReference type="Pfam" id="PF05030"/>
    </source>
</evidence>
<evidence type="ECO:0000313" key="5">
    <source>
        <dbReference type="Proteomes" id="UP001552299"/>
    </source>
</evidence>
<protein>
    <recommendedName>
        <fullName evidence="3">SS18 N-terminal domain-containing protein</fullName>
    </recommendedName>
</protein>
<dbReference type="InterPro" id="IPR007726">
    <property type="entry name" value="SS18_N"/>
</dbReference>
<comment type="similarity">
    <text evidence="1">Belongs to the SS18 family.</text>
</comment>
<evidence type="ECO:0000256" key="2">
    <source>
        <dbReference type="SAM" id="MobiDB-lite"/>
    </source>
</evidence>
<gene>
    <name evidence="4" type="ORF">M5K25_027489</name>
</gene>
<organism evidence="4 5">
    <name type="scientific">Dendrobium thyrsiflorum</name>
    <name type="common">Pinecone-like raceme dendrobium</name>
    <name type="synonym">Orchid</name>
    <dbReference type="NCBI Taxonomy" id="117978"/>
    <lineage>
        <taxon>Eukaryota</taxon>
        <taxon>Viridiplantae</taxon>
        <taxon>Streptophyta</taxon>
        <taxon>Embryophyta</taxon>
        <taxon>Tracheophyta</taxon>
        <taxon>Spermatophyta</taxon>
        <taxon>Magnoliopsida</taxon>
        <taxon>Liliopsida</taxon>
        <taxon>Asparagales</taxon>
        <taxon>Orchidaceae</taxon>
        <taxon>Epidendroideae</taxon>
        <taxon>Malaxideae</taxon>
        <taxon>Dendrobiinae</taxon>
        <taxon>Dendrobium</taxon>
    </lineage>
</organism>
<accession>A0ABD0TTZ2</accession>
<name>A0ABD0TTZ2_DENTH</name>